<dbReference type="SUPFAM" id="SSF54631">
    <property type="entry name" value="CBS-domain pair"/>
    <property type="match status" value="1"/>
</dbReference>
<gene>
    <name evidence="11" type="primary">mgtE</name>
    <name evidence="11" type="ORF">MRX98_07290</name>
</gene>
<comment type="subunit">
    <text evidence="9">Homodimer.</text>
</comment>
<dbReference type="GO" id="GO:0015095">
    <property type="term" value="F:magnesium ion transmembrane transporter activity"/>
    <property type="evidence" value="ECO:0007669"/>
    <property type="project" value="UniProtKB-UniRule"/>
</dbReference>
<feature type="domain" description="CBS" evidence="10">
    <location>
        <begin position="138"/>
        <end position="199"/>
    </location>
</feature>
<feature type="transmembrane region" description="Helical" evidence="9">
    <location>
        <begin position="360"/>
        <end position="380"/>
    </location>
</feature>
<evidence type="ECO:0000256" key="3">
    <source>
        <dbReference type="ARBA" id="ARBA00022448"/>
    </source>
</evidence>
<evidence type="ECO:0000259" key="10">
    <source>
        <dbReference type="PROSITE" id="PS51371"/>
    </source>
</evidence>
<dbReference type="Gene3D" id="3.10.580.10">
    <property type="entry name" value="CBS-domain"/>
    <property type="match status" value="1"/>
</dbReference>
<feature type="transmembrane region" description="Helical" evidence="9">
    <location>
        <begin position="386"/>
        <end position="413"/>
    </location>
</feature>
<keyword evidence="7 9" id="KW-0472">Membrane</keyword>
<keyword evidence="4 9" id="KW-0812">Transmembrane</keyword>
<keyword evidence="6 9" id="KW-1133">Transmembrane helix</keyword>
<dbReference type="Pfam" id="PF00571">
    <property type="entry name" value="CBS"/>
    <property type="match status" value="2"/>
</dbReference>
<evidence type="ECO:0000256" key="4">
    <source>
        <dbReference type="ARBA" id="ARBA00022692"/>
    </source>
</evidence>
<feature type="domain" description="CBS" evidence="10">
    <location>
        <begin position="202"/>
        <end position="258"/>
    </location>
</feature>
<comment type="similarity">
    <text evidence="2 9">Belongs to the SLC41A transporter family.</text>
</comment>
<dbReference type="SMART" id="SM00116">
    <property type="entry name" value="CBS"/>
    <property type="match status" value="2"/>
</dbReference>
<feature type="transmembrane region" description="Helical" evidence="9">
    <location>
        <begin position="314"/>
        <end position="339"/>
    </location>
</feature>
<evidence type="ECO:0000313" key="12">
    <source>
        <dbReference type="Proteomes" id="UP001165427"/>
    </source>
</evidence>
<protein>
    <recommendedName>
        <fullName evidence="9">Magnesium transporter MgtE</fullName>
    </recommendedName>
</protein>
<dbReference type="EMBL" id="JALJRB010000006">
    <property type="protein sequence ID" value="MCJ8500376.1"/>
    <property type="molecule type" value="Genomic_DNA"/>
</dbReference>
<reference evidence="11" key="1">
    <citation type="submission" date="2022-04" db="EMBL/GenBank/DDBJ databases">
        <title>Desulfatitalea alkaliphila sp. nov., a novel anaerobic sulfate-reducing bacterium isolated from terrestrial mud volcano, Taman Peninsula, Russia.</title>
        <authorList>
            <person name="Khomyakova M.A."/>
            <person name="Merkel A.Y."/>
            <person name="Slobodkin A.I."/>
        </authorList>
    </citation>
    <scope>NUCLEOTIDE SEQUENCE</scope>
    <source>
        <strain evidence="11">M08but</strain>
    </source>
</reference>
<keyword evidence="8" id="KW-0129">CBS domain</keyword>
<evidence type="ECO:0000256" key="1">
    <source>
        <dbReference type="ARBA" id="ARBA00004141"/>
    </source>
</evidence>
<keyword evidence="9" id="KW-0479">Metal-binding</keyword>
<evidence type="ECO:0000256" key="2">
    <source>
        <dbReference type="ARBA" id="ARBA00009749"/>
    </source>
</evidence>
<dbReference type="PROSITE" id="PS51371">
    <property type="entry name" value="CBS"/>
    <property type="match status" value="2"/>
</dbReference>
<dbReference type="SUPFAM" id="SSF161093">
    <property type="entry name" value="MgtE membrane domain-like"/>
    <property type="match status" value="1"/>
</dbReference>
<dbReference type="Pfam" id="PF01769">
    <property type="entry name" value="MgtE"/>
    <property type="match status" value="1"/>
</dbReference>
<dbReference type="Gene3D" id="1.10.357.20">
    <property type="entry name" value="SLC41 divalent cation transporters, integral membrane domain"/>
    <property type="match status" value="1"/>
</dbReference>
<dbReference type="SMART" id="SM00924">
    <property type="entry name" value="MgtE_N"/>
    <property type="match status" value="1"/>
</dbReference>
<name>A0AA41R265_9BACT</name>
<dbReference type="InterPro" id="IPR000644">
    <property type="entry name" value="CBS_dom"/>
</dbReference>
<dbReference type="InterPro" id="IPR038076">
    <property type="entry name" value="MgtE_N_sf"/>
</dbReference>
<dbReference type="InterPro" id="IPR036739">
    <property type="entry name" value="SLC41_membr_dom_sf"/>
</dbReference>
<dbReference type="InterPro" id="IPR046342">
    <property type="entry name" value="CBS_dom_sf"/>
</dbReference>
<feature type="transmembrane region" description="Helical" evidence="9">
    <location>
        <begin position="282"/>
        <end position="302"/>
    </location>
</feature>
<evidence type="ECO:0000256" key="8">
    <source>
        <dbReference type="PROSITE-ProRule" id="PRU00703"/>
    </source>
</evidence>
<dbReference type="InterPro" id="IPR006669">
    <property type="entry name" value="MgtE_transporter"/>
</dbReference>
<dbReference type="PANTHER" id="PTHR43773">
    <property type="entry name" value="MAGNESIUM TRANSPORTER MGTE"/>
    <property type="match status" value="1"/>
</dbReference>
<evidence type="ECO:0000256" key="9">
    <source>
        <dbReference type="RuleBase" id="RU362011"/>
    </source>
</evidence>
<dbReference type="SUPFAM" id="SSF158791">
    <property type="entry name" value="MgtE N-terminal domain-like"/>
    <property type="match status" value="1"/>
</dbReference>
<dbReference type="NCBIfam" id="TIGR00400">
    <property type="entry name" value="mgtE"/>
    <property type="match status" value="1"/>
</dbReference>
<keyword evidence="3 9" id="KW-0813">Transport</keyword>
<dbReference type="Proteomes" id="UP001165427">
    <property type="component" value="Unassembled WGS sequence"/>
</dbReference>
<dbReference type="PANTHER" id="PTHR43773:SF1">
    <property type="entry name" value="MAGNESIUM TRANSPORTER MGTE"/>
    <property type="match status" value="1"/>
</dbReference>
<evidence type="ECO:0000256" key="7">
    <source>
        <dbReference type="ARBA" id="ARBA00023136"/>
    </source>
</evidence>
<accession>A0AA41R265</accession>
<comment type="caution">
    <text evidence="11">The sequence shown here is derived from an EMBL/GenBank/DDBJ whole genome shotgun (WGS) entry which is preliminary data.</text>
</comment>
<keyword evidence="9" id="KW-1003">Cell membrane</keyword>
<evidence type="ECO:0000313" key="11">
    <source>
        <dbReference type="EMBL" id="MCJ8500376.1"/>
    </source>
</evidence>
<dbReference type="InterPro" id="IPR006667">
    <property type="entry name" value="SLC41_membr_dom"/>
</dbReference>
<dbReference type="Gene3D" id="1.25.60.10">
    <property type="entry name" value="MgtE N-terminal domain-like"/>
    <property type="match status" value="1"/>
</dbReference>
<evidence type="ECO:0000256" key="5">
    <source>
        <dbReference type="ARBA" id="ARBA00022842"/>
    </source>
</evidence>
<evidence type="ECO:0000256" key="6">
    <source>
        <dbReference type="ARBA" id="ARBA00022989"/>
    </source>
</evidence>
<sequence>MTHALDLSRILETADTEGRQAELAALRGLHPSDIAEVLEESRLEPGEVVEILSAVGNHKAIDAFAQLSMETQEACLEAGNAQTMLRFVENMEPDDRVDLLKAVDDEVREAIMPLIAQAERNAIRKLWHYEEGTAGAVMTTEYAMLTKDLTVGEALSHLRLQAPNKETIYYIYITDQQRRLIGTISLRDLIMSKPYAQLERIMETNLISAPHDMDIEEVAALFSKYDLLAVPVVDKENRLLGIITVDDVLDIIEAESTEDFQRISAVLPFDEEYFRRPFHRLFWSRFIWLAILLLTSLISTTIMEANQDALHQMLALSFFIPMVMGTCGNAGTQSATMIVRSMALGEIETSDGWRVFRRELLMGLALGVSLGLIAYFRVFLQDQHALLGIIVASALLATLLAANLVGALLPLILKKIKLDPALTAGPFIATIIDAVGIAIYFQIAFILMRTFQA</sequence>
<feature type="transmembrane region" description="Helical" evidence="9">
    <location>
        <begin position="425"/>
        <end position="448"/>
    </location>
</feature>
<dbReference type="AlphaFoldDB" id="A0AA41R265"/>
<dbReference type="RefSeq" id="WP_246904573.1">
    <property type="nucleotide sequence ID" value="NZ_JALJRB010000006.1"/>
</dbReference>
<comment type="subcellular location">
    <subcellularLocation>
        <location evidence="9">Cell membrane</location>
        <topology evidence="9">Multi-pass membrane protein</topology>
    </subcellularLocation>
    <subcellularLocation>
        <location evidence="1">Membrane</location>
        <topology evidence="1">Multi-pass membrane protein</topology>
    </subcellularLocation>
</comment>
<dbReference type="CDD" id="cd04606">
    <property type="entry name" value="CBS_pair_Mg_transporter"/>
    <property type="match status" value="1"/>
</dbReference>
<proteinExistence type="inferred from homology"/>
<organism evidence="11 12">
    <name type="scientific">Desulfatitalea alkaliphila</name>
    <dbReference type="NCBI Taxonomy" id="2929485"/>
    <lineage>
        <taxon>Bacteria</taxon>
        <taxon>Pseudomonadati</taxon>
        <taxon>Thermodesulfobacteriota</taxon>
        <taxon>Desulfobacteria</taxon>
        <taxon>Desulfobacterales</taxon>
        <taxon>Desulfosarcinaceae</taxon>
        <taxon>Desulfatitalea</taxon>
    </lineage>
</organism>
<keyword evidence="5 9" id="KW-0460">Magnesium</keyword>
<keyword evidence="12" id="KW-1185">Reference proteome</keyword>
<dbReference type="InterPro" id="IPR006668">
    <property type="entry name" value="Mg_transptr_MgtE_intracell_dom"/>
</dbReference>
<dbReference type="Pfam" id="PF03448">
    <property type="entry name" value="MgtE_N"/>
    <property type="match status" value="1"/>
</dbReference>
<dbReference type="GO" id="GO:0046872">
    <property type="term" value="F:metal ion binding"/>
    <property type="evidence" value="ECO:0007669"/>
    <property type="project" value="UniProtKB-KW"/>
</dbReference>
<comment type="function">
    <text evidence="9">Acts as a magnesium transporter.</text>
</comment>
<dbReference type="GO" id="GO:0005886">
    <property type="term" value="C:plasma membrane"/>
    <property type="evidence" value="ECO:0007669"/>
    <property type="project" value="UniProtKB-SubCell"/>
</dbReference>